<evidence type="ECO:0000313" key="4">
    <source>
        <dbReference type="Proteomes" id="UP000199659"/>
    </source>
</evidence>
<dbReference type="RefSeq" id="WP_143099165.1">
    <property type="nucleotide sequence ID" value="NZ_FOYZ01000008.1"/>
</dbReference>
<feature type="transmembrane region" description="Helical" evidence="2">
    <location>
        <begin position="505"/>
        <end position="527"/>
    </location>
</feature>
<feature type="compositionally biased region" description="Basic and acidic residues" evidence="1">
    <location>
        <begin position="692"/>
        <end position="714"/>
    </location>
</feature>
<proteinExistence type="predicted"/>
<dbReference type="STRING" id="37658.SAMN05661086_02252"/>
<accession>A0A1I6K7X3</accession>
<reference evidence="3 4" key="1">
    <citation type="submission" date="2016-10" db="EMBL/GenBank/DDBJ databases">
        <authorList>
            <person name="de Groot N.N."/>
        </authorList>
    </citation>
    <scope>NUCLEOTIDE SEQUENCE [LARGE SCALE GENOMIC DNA]</scope>
    <source>
        <strain evidence="3 4">743A</strain>
    </source>
</reference>
<dbReference type="Proteomes" id="UP000199659">
    <property type="component" value="Unassembled WGS sequence"/>
</dbReference>
<evidence type="ECO:0000313" key="3">
    <source>
        <dbReference type="EMBL" id="SFR87138.1"/>
    </source>
</evidence>
<gene>
    <name evidence="3" type="ORF">SAMN05661086_02252</name>
</gene>
<feature type="region of interest" description="Disordered" evidence="1">
    <location>
        <begin position="675"/>
        <end position="742"/>
    </location>
</feature>
<keyword evidence="2" id="KW-1133">Transmembrane helix</keyword>
<evidence type="ECO:0000256" key="1">
    <source>
        <dbReference type="SAM" id="MobiDB-lite"/>
    </source>
</evidence>
<feature type="transmembrane region" description="Helical" evidence="2">
    <location>
        <begin position="534"/>
        <end position="557"/>
    </location>
</feature>
<keyword evidence="2" id="KW-0472">Membrane</keyword>
<organism evidence="3 4">
    <name type="scientific">Anaeromicropila populeti</name>
    <dbReference type="NCBI Taxonomy" id="37658"/>
    <lineage>
        <taxon>Bacteria</taxon>
        <taxon>Bacillati</taxon>
        <taxon>Bacillota</taxon>
        <taxon>Clostridia</taxon>
        <taxon>Lachnospirales</taxon>
        <taxon>Lachnospiraceae</taxon>
        <taxon>Anaeromicropila</taxon>
    </lineage>
</organism>
<protein>
    <recommendedName>
        <fullName evidence="5">Phage late control gene D protein (GPD)</fullName>
    </recommendedName>
</protein>
<dbReference type="OrthoDB" id="95423at2"/>
<dbReference type="Gene3D" id="3.55.50.10">
    <property type="entry name" value="Baseplate protein-like domains"/>
    <property type="match status" value="1"/>
</dbReference>
<sequence>MAITSGNLSIIGFEQIDEILELEVKQVPNRHPLARFRASIMEGADLGQLKAKTQDNLIKIIGNDNETGVLEKLFSGYIDELKVHDMGNDYYELEVNLIGASCKLDQDKKNRSFQDVSMTHEEVIKKAGSSVRGTTMKWNGAAARKLSMPVIQYYETDWEFILRMASIYGNAIIADETSDYPTLAIGMNKLNFGTSFDNAFYKVGVSKKFYDLGGKKAGFSKSKFMYYRITSTISARVGEIVSFQNKSLIVMEKKACLIESEIKYTYKLSYEEYGAVKTIYNETFIGHTILGKVLETAGETLKLELELSDDEHLNSVAYPYNWTPETGNIMYCMPKAGTKVSLYFSDNDESSGTVVNCIRTNGGTSPKMDNHSNKHFTSEDGLMMDLNLTDLHFATTEDKEGNAFSRYFLDDDIGVTFETKGNIQIAANQSVKFEGKYIFMGASNGEMLLAGSIKTDKATFYLHYQFDGLGKVSSLEGSETKNFPIIKDEPLAGTLPKKKSSGWGLFGKVMAGLAAAAVATAAVCLVCTGVGAGLGVVLGVAAAGMAAGAFAVGTMAWDEAHGGESKSIGQYMLNGGVQAFIGAASAAIGGGLSKIGAKLAVELTGTAISTVAENGILGKDLTDGLGLSLAVSTVTFGLFDTNVSKRIPGLKNLSNVSSDQIDNLGRNASSSIAEASTAKATKEAAGEAAENAARDEAEKAAREEAARRAERRAEQNLNRVRNRNGASTAAKKSARNQLTNAKAARRAAVTNYSAATAAKQSAETAARNAASDAAAKTAARNAAVKSAAKGGSVFFGKQLTYNLTKSGTQTALKSGAEWAGKAGKPYLTGAVEYIESQYSGKEIWAEE</sequence>
<dbReference type="SUPFAM" id="SSF69279">
    <property type="entry name" value="Phage tail proteins"/>
    <property type="match status" value="1"/>
</dbReference>
<evidence type="ECO:0000256" key="2">
    <source>
        <dbReference type="SAM" id="Phobius"/>
    </source>
</evidence>
<keyword evidence="4" id="KW-1185">Reference proteome</keyword>
<evidence type="ECO:0008006" key="5">
    <source>
        <dbReference type="Google" id="ProtNLM"/>
    </source>
</evidence>
<keyword evidence="2" id="KW-0812">Transmembrane</keyword>
<dbReference type="EMBL" id="FOYZ01000008">
    <property type="protein sequence ID" value="SFR87138.1"/>
    <property type="molecule type" value="Genomic_DNA"/>
</dbReference>
<dbReference type="AlphaFoldDB" id="A0A1I6K7X3"/>
<name>A0A1I6K7X3_9FIRM</name>
<feature type="compositionally biased region" description="Polar residues" evidence="1">
    <location>
        <begin position="715"/>
        <end position="727"/>
    </location>
</feature>